<keyword evidence="2" id="KW-0472">Membrane</keyword>
<keyword evidence="2" id="KW-0812">Transmembrane</keyword>
<sequence>NSNCKLWWSHPLAMDMKEIAQDMDFEPLKIAQLGQGLCVLMGCSDSQTGETRLLLLLYRIMDSTSNPDSSPREHALSRYHVIDIPFPPSQAVVDSSSLSNLHLGTTWDYRGDTESNGIDPQVVPVAMIWSDMANSKSSDSAFFAVAPLINQNDDNDEVWQGIQRDYRRLYGYELCDNESPDHETAVQHMVTTINWLGDWKRTPSIDVLDATSPSTLSPAEHGMAMFGGGIVTLPYDFARNVPANGASRSVRGKQENKEDGNIQEQKWMSDDNTEEECNLSLPLLERDLDTWEDHSDVPSVSKRNTPKQLTGGGYAYFLNEKYQVMRVKFSLSCARAAKVDMFANNKELKQRQNERHETMMKLAFTLFEHGPSKYARASRVAQELINLSSQEFFLCFHNTNYIRKHIHIYMYIYICICIYVILQVHILKKKIPKIVKHCGEIGREHFKLFVV</sequence>
<accession>X6NC23</accession>
<keyword evidence="2" id="KW-1133">Transmembrane helix</keyword>
<reference evidence="3 4" key="1">
    <citation type="journal article" date="2013" name="Curr. Biol.">
        <title>The Genome of the Foraminiferan Reticulomyxa filosa.</title>
        <authorList>
            <person name="Glockner G."/>
            <person name="Hulsmann N."/>
            <person name="Schleicher M."/>
            <person name="Noegel A.A."/>
            <person name="Eichinger L."/>
            <person name="Gallinger C."/>
            <person name="Pawlowski J."/>
            <person name="Sierra R."/>
            <person name="Euteneuer U."/>
            <person name="Pillet L."/>
            <person name="Moustafa A."/>
            <person name="Platzer M."/>
            <person name="Groth M."/>
            <person name="Szafranski K."/>
            <person name="Schliwa M."/>
        </authorList>
    </citation>
    <scope>NUCLEOTIDE SEQUENCE [LARGE SCALE GENOMIC DNA]</scope>
</reference>
<feature type="non-terminal residue" evidence="3">
    <location>
        <position position="1"/>
    </location>
</feature>
<dbReference type="AlphaFoldDB" id="X6NC23"/>
<proteinExistence type="predicted"/>
<organism evidence="3 4">
    <name type="scientific">Reticulomyxa filosa</name>
    <dbReference type="NCBI Taxonomy" id="46433"/>
    <lineage>
        <taxon>Eukaryota</taxon>
        <taxon>Sar</taxon>
        <taxon>Rhizaria</taxon>
        <taxon>Retaria</taxon>
        <taxon>Foraminifera</taxon>
        <taxon>Monothalamids</taxon>
        <taxon>Reticulomyxidae</taxon>
        <taxon>Reticulomyxa</taxon>
    </lineage>
</organism>
<protein>
    <submittedName>
        <fullName evidence="3">Uncharacterized protein</fullName>
    </submittedName>
</protein>
<feature type="transmembrane region" description="Helical" evidence="2">
    <location>
        <begin position="408"/>
        <end position="427"/>
    </location>
</feature>
<comment type="caution">
    <text evidence="3">The sequence shown here is derived from an EMBL/GenBank/DDBJ whole genome shotgun (WGS) entry which is preliminary data.</text>
</comment>
<evidence type="ECO:0000256" key="1">
    <source>
        <dbReference type="SAM" id="MobiDB-lite"/>
    </source>
</evidence>
<evidence type="ECO:0000313" key="3">
    <source>
        <dbReference type="EMBL" id="ETO23423.1"/>
    </source>
</evidence>
<evidence type="ECO:0000313" key="4">
    <source>
        <dbReference type="Proteomes" id="UP000023152"/>
    </source>
</evidence>
<evidence type="ECO:0000256" key="2">
    <source>
        <dbReference type="SAM" id="Phobius"/>
    </source>
</evidence>
<gene>
    <name evidence="3" type="ORF">RFI_13758</name>
</gene>
<keyword evidence="4" id="KW-1185">Reference proteome</keyword>
<name>X6NC23_RETFI</name>
<dbReference type="EMBL" id="ASPP01009950">
    <property type="protein sequence ID" value="ETO23423.1"/>
    <property type="molecule type" value="Genomic_DNA"/>
</dbReference>
<dbReference type="Proteomes" id="UP000023152">
    <property type="component" value="Unassembled WGS sequence"/>
</dbReference>
<feature type="region of interest" description="Disordered" evidence="1">
    <location>
        <begin position="245"/>
        <end position="272"/>
    </location>
</feature>